<dbReference type="InterPro" id="IPR003099">
    <property type="entry name" value="Prephen_DH"/>
</dbReference>
<dbReference type="SUPFAM" id="SSF48179">
    <property type="entry name" value="6-phosphogluconate dehydrogenase C-terminal domain-like"/>
    <property type="match status" value="1"/>
</dbReference>
<comment type="pathway">
    <text evidence="1">Amino-acid biosynthesis; L-tyrosine biosynthesis; (4-hydroxyphenyl)pyruvate from prephenate (NAD(+) route): step 1/1.</text>
</comment>
<dbReference type="PANTHER" id="PTHR21363">
    <property type="entry name" value="PREPHENATE DEHYDROGENASE"/>
    <property type="match status" value="1"/>
</dbReference>
<keyword evidence="6" id="KW-0560">Oxidoreductase</keyword>
<evidence type="ECO:0000256" key="7">
    <source>
        <dbReference type="ARBA" id="ARBA00023027"/>
    </source>
</evidence>
<dbReference type="EMBL" id="LAJE02000248">
    <property type="protein sequence ID" value="OEO29871.1"/>
    <property type="molecule type" value="Genomic_DNA"/>
</dbReference>
<dbReference type="GO" id="GO:0008977">
    <property type="term" value="F:prephenate dehydrogenase (NAD+) activity"/>
    <property type="evidence" value="ECO:0007669"/>
    <property type="project" value="UniProtKB-EC"/>
</dbReference>
<dbReference type="InterPro" id="IPR050812">
    <property type="entry name" value="Preph/Arog_dehydrog"/>
</dbReference>
<protein>
    <recommendedName>
        <fullName evidence="3">prephenate dehydrogenase</fullName>
        <ecNumber evidence="3">1.3.1.12</ecNumber>
    </recommendedName>
</protein>
<evidence type="ECO:0000259" key="10">
    <source>
        <dbReference type="PROSITE" id="PS51176"/>
    </source>
</evidence>
<dbReference type="Gene3D" id="1.10.3660.10">
    <property type="entry name" value="6-phosphogluconate dehydrogenase C-terminal like domain"/>
    <property type="match status" value="1"/>
</dbReference>
<evidence type="ECO:0000313" key="12">
    <source>
        <dbReference type="Proteomes" id="UP000095463"/>
    </source>
</evidence>
<name>A0A1E5XMS0_9HYPH</name>
<dbReference type="GO" id="GO:0004665">
    <property type="term" value="F:prephenate dehydrogenase (NADP+) activity"/>
    <property type="evidence" value="ECO:0007669"/>
    <property type="project" value="InterPro"/>
</dbReference>
<feature type="domain" description="Prephenate/arogenate dehydrogenase" evidence="10">
    <location>
        <begin position="3"/>
        <end position="292"/>
    </location>
</feature>
<organism evidence="11 12">
    <name type="scientific">Devosia insulae DS-56</name>
    <dbReference type="NCBI Taxonomy" id="1116389"/>
    <lineage>
        <taxon>Bacteria</taxon>
        <taxon>Pseudomonadati</taxon>
        <taxon>Pseudomonadota</taxon>
        <taxon>Alphaproteobacteria</taxon>
        <taxon>Hyphomicrobiales</taxon>
        <taxon>Devosiaceae</taxon>
        <taxon>Devosia</taxon>
    </lineage>
</organism>
<dbReference type="SUPFAM" id="SSF51735">
    <property type="entry name" value="NAD(P)-binding Rossmann-fold domains"/>
    <property type="match status" value="1"/>
</dbReference>
<keyword evidence="12" id="KW-1185">Reference proteome</keyword>
<dbReference type="Pfam" id="PF20463">
    <property type="entry name" value="PDH_C"/>
    <property type="match status" value="1"/>
</dbReference>
<comment type="caution">
    <text evidence="11">The sequence shown here is derived from an EMBL/GenBank/DDBJ whole genome shotgun (WGS) entry which is preliminary data.</text>
</comment>
<evidence type="ECO:0000256" key="1">
    <source>
        <dbReference type="ARBA" id="ARBA00005067"/>
    </source>
</evidence>
<proteinExistence type="inferred from homology"/>
<keyword evidence="4" id="KW-0827">Tyrosine biosynthesis</keyword>
<dbReference type="OrthoDB" id="9802008at2"/>
<dbReference type="PANTHER" id="PTHR21363:SF0">
    <property type="entry name" value="PREPHENATE DEHYDROGENASE [NADP(+)]"/>
    <property type="match status" value="1"/>
</dbReference>
<reference evidence="11 12" key="1">
    <citation type="journal article" date="2015" name="Genome Announc.">
        <title>Genome Assemblies of Three Soil-Associated Devosia species: D. insulae, D. limi, and D. soli.</title>
        <authorList>
            <person name="Hassan Y.I."/>
            <person name="Lepp D."/>
            <person name="Zhou T."/>
        </authorList>
    </citation>
    <scope>NUCLEOTIDE SEQUENCE [LARGE SCALE GENOMIC DNA]</scope>
    <source>
        <strain evidence="11 12">DS-56</strain>
    </source>
</reference>
<dbReference type="InterPro" id="IPR008927">
    <property type="entry name" value="6-PGluconate_DH-like_C_sf"/>
</dbReference>
<dbReference type="Gene3D" id="3.40.50.720">
    <property type="entry name" value="NAD(P)-binding Rossmann-like Domain"/>
    <property type="match status" value="1"/>
</dbReference>
<dbReference type="InterPro" id="IPR046826">
    <property type="entry name" value="PDH_N"/>
</dbReference>
<evidence type="ECO:0000256" key="9">
    <source>
        <dbReference type="ARBA" id="ARBA00049260"/>
    </source>
</evidence>
<dbReference type="EC" id="1.3.1.12" evidence="3"/>
<evidence type="ECO:0000256" key="6">
    <source>
        <dbReference type="ARBA" id="ARBA00023002"/>
    </source>
</evidence>
<comment type="catalytic activity">
    <reaction evidence="9">
        <text>prephenate + NAD(+) = 3-(4-hydroxyphenyl)pyruvate + CO2 + NADH</text>
        <dbReference type="Rhea" id="RHEA:13869"/>
        <dbReference type="ChEBI" id="CHEBI:16526"/>
        <dbReference type="ChEBI" id="CHEBI:29934"/>
        <dbReference type="ChEBI" id="CHEBI:36242"/>
        <dbReference type="ChEBI" id="CHEBI:57540"/>
        <dbReference type="ChEBI" id="CHEBI:57945"/>
        <dbReference type="EC" id="1.3.1.12"/>
    </reaction>
</comment>
<keyword evidence="7" id="KW-0520">NAD</keyword>
<evidence type="ECO:0000256" key="2">
    <source>
        <dbReference type="ARBA" id="ARBA00007964"/>
    </source>
</evidence>
<dbReference type="GO" id="GO:0070403">
    <property type="term" value="F:NAD+ binding"/>
    <property type="evidence" value="ECO:0007669"/>
    <property type="project" value="InterPro"/>
</dbReference>
<gene>
    <name evidence="11" type="ORF">VW23_023905</name>
</gene>
<dbReference type="AlphaFoldDB" id="A0A1E5XMS0"/>
<keyword evidence="8" id="KW-0057">Aromatic amino acid biosynthesis</keyword>
<dbReference type="PROSITE" id="PS51176">
    <property type="entry name" value="PDH_ADH"/>
    <property type="match status" value="1"/>
</dbReference>
<keyword evidence="5" id="KW-0028">Amino-acid biosynthesis</keyword>
<dbReference type="FunFam" id="3.40.50.720:FF:000208">
    <property type="entry name" value="Prephenate dehydrogenase"/>
    <property type="match status" value="1"/>
</dbReference>
<evidence type="ECO:0000256" key="5">
    <source>
        <dbReference type="ARBA" id="ARBA00022605"/>
    </source>
</evidence>
<dbReference type="InterPro" id="IPR046825">
    <property type="entry name" value="PDH_C"/>
</dbReference>
<dbReference type="Pfam" id="PF02153">
    <property type="entry name" value="PDH_N"/>
    <property type="match status" value="1"/>
</dbReference>
<sequence>MFEKLTLIGIGLIGSSIARAVKLKGLAKTIAITTRKSATLEEARALGLGDSYTLDAAEAVEGADLVILCTPVGVYAEVMQQISGHLAPGAILSDVGSVKGQVMKALEPMVPAGVHFIPGHPIAGTEHSGPSAGFPDLFVGRWCVLTPKPEVDAVAVDRLVSFWGALGSNVEVMDAAHHDLVLAITSHVPHLIAYNIVGTVADLEAATQSEVIKFSASGFRDFTRIAASDPVMWRDVFLTNREAVLEMLGRFLEDLSSLQRMVRVGDGEGMQALFTRTRAIRRSIITAGQETAAPDFGRPHGTPEAAVVPPTDVSPVMVREHGGGEDA</sequence>
<comment type="similarity">
    <text evidence="2">Belongs to the prephenate/arogenate dehydrogenase family.</text>
</comment>
<accession>A0A1E5XMS0</accession>
<dbReference type="FunFam" id="1.10.3660.10:FF:000003">
    <property type="entry name" value="Prephenate dehydrogenase"/>
    <property type="match status" value="1"/>
</dbReference>
<dbReference type="NCBIfam" id="NF005694">
    <property type="entry name" value="PRK07502.1"/>
    <property type="match status" value="1"/>
</dbReference>
<evidence type="ECO:0000256" key="3">
    <source>
        <dbReference type="ARBA" id="ARBA00012068"/>
    </source>
</evidence>
<evidence type="ECO:0000256" key="4">
    <source>
        <dbReference type="ARBA" id="ARBA00022498"/>
    </source>
</evidence>
<dbReference type="Proteomes" id="UP000095463">
    <property type="component" value="Unassembled WGS sequence"/>
</dbReference>
<dbReference type="GO" id="GO:0006571">
    <property type="term" value="P:tyrosine biosynthetic process"/>
    <property type="evidence" value="ECO:0007669"/>
    <property type="project" value="UniProtKB-KW"/>
</dbReference>
<dbReference type="RefSeq" id="WP_069910902.1">
    <property type="nucleotide sequence ID" value="NZ_LAJE02000248.1"/>
</dbReference>
<evidence type="ECO:0000256" key="8">
    <source>
        <dbReference type="ARBA" id="ARBA00023141"/>
    </source>
</evidence>
<evidence type="ECO:0000313" key="11">
    <source>
        <dbReference type="EMBL" id="OEO29871.1"/>
    </source>
</evidence>
<dbReference type="InterPro" id="IPR036291">
    <property type="entry name" value="NAD(P)-bd_dom_sf"/>
</dbReference>